<dbReference type="RefSeq" id="WP_014641940.1">
    <property type="nucleotide sequence ID" value="NC_017668.1"/>
</dbReference>
<dbReference type="Pfam" id="PF02517">
    <property type="entry name" value="Rce1-like"/>
    <property type="match status" value="1"/>
</dbReference>
<dbReference type="EMBL" id="HE717023">
    <property type="protein sequence ID" value="CCG44033.1"/>
    <property type="molecule type" value="Genomic_DNA"/>
</dbReference>
<feature type="transmembrane region" description="Helical" evidence="1">
    <location>
        <begin position="124"/>
        <end position="145"/>
    </location>
</feature>
<protein>
    <recommendedName>
        <fullName evidence="2">CAAX prenyl protease 2/Lysostaphin resistance protein A-like domain-containing protein</fullName>
    </recommendedName>
</protein>
<feature type="transmembrane region" description="Helical" evidence="1">
    <location>
        <begin position="9"/>
        <end position="27"/>
    </location>
</feature>
<feature type="transmembrane region" description="Helical" evidence="1">
    <location>
        <begin position="152"/>
        <end position="175"/>
    </location>
</feature>
<keyword evidence="4" id="KW-1185">Reference proteome</keyword>
<feature type="transmembrane region" description="Helical" evidence="1">
    <location>
        <begin position="181"/>
        <end position="198"/>
    </location>
</feature>
<dbReference type="HOGENOM" id="CLU_1198431_0_0_9"/>
<feature type="transmembrane region" description="Helical" evidence="1">
    <location>
        <begin position="76"/>
        <end position="95"/>
    </location>
</feature>
<reference evidence="3 4" key="1">
    <citation type="journal article" date="2013" name="Environ. Microbiol.">
        <title>Chloride and organic osmolytes: a hybrid strategy to cope with elevated salinities by the moderately halophilic, chloride-dependent bacterium Halobacillus halophilus.</title>
        <authorList>
            <person name="Saum S.H."/>
            <person name="Pfeiffer F."/>
            <person name="Palm P."/>
            <person name="Rampp M."/>
            <person name="Schuster S.C."/>
            <person name="Muller V."/>
            <person name="Oesterhelt D."/>
        </authorList>
    </citation>
    <scope>NUCLEOTIDE SEQUENCE [LARGE SCALE GENOMIC DNA]</scope>
    <source>
        <strain evidence="4">ATCC 35676 / DSM 2266 / JCM 20832 / KCTC 3685 / LMG 17431 / NBRC 102448 / NCIMB 2269</strain>
    </source>
</reference>
<proteinExistence type="predicted"/>
<dbReference type="KEGG" id="hhd:HBHAL_1666"/>
<name>I0JIR5_HALH3</name>
<dbReference type="InterPro" id="IPR003675">
    <property type="entry name" value="Rce1/LyrA-like_dom"/>
</dbReference>
<sequence>MEKLKDKRSLFMFLYGIVTVVSFYTVTELVGIDTSPAYQYSTYLKEIIIALIPLLITISFPVIRKMFINSFVLSPLALKMTWVYITGFFLFQYLIMKITYDYGILISNSWRIFYNLEIPYITHFQYPVLGFSLYAIARVLIVPIIEEFFYRVFLITFFNKWVNIWVAVVLQMIIFSMNHPFSPFSAGVFGLLLGTLYVRTKSIIPGLILHSLWNLYSALIMNFDLWFIPRW</sequence>
<accession>I0JIR5</accession>
<keyword evidence="1" id="KW-1133">Transmembrane helix</keyword>
<dbReference type="GO" id="GO:0004175">
    <property type="term" value="F:endopeptidase activity"/>
    <property type="evidence" value="ECO:0007669"/>
    <property type="project" value="UniProtKB-ARBA"/>
</dbReference>
<evidence type="ECO:0000313" key="3">
    <source>
        <dbReference type="EMBL" id="CCG44033.1"/>
    </source>
</evidence>
<feature type="transmembrane region" description="Helical" evidence="1">
    <location>
        <begin position="207"/>
        <end position="228"/>
    </location>
</feature>
<evidence type="ECO:0000259" key="2">
    <source>
        <dbReference type="Pfam" id="PF02517"/>
    </source>
</evidence>
<gene>
    <name evidence="3" type="ordered locus">HBHAL_1666</name>
</gene>
<keyword evidence="1" id="KW-0472">Membrane</keyword>
<evidence type="ECO:0000256" key="1">
    <source>
        <dbReference type="SAM" id="Phobius"/>
    </source>
</evidence>
<dbReference type="PATRIC" id="fig|866895.3.peg.660"/>
<dbReference type="GO" id="GO:0080120">
    <property type="term" value="P:CAAX-box protein maturation"/>
    <property type="evidence" value="ECO:0007669"/>
    <property type="project" value="UniProtKB-ARBA"/>
</dbReference>
<dbReference type="STRING" id="866895.HBHAL_1666"/>
<dbReference type="AlphaFoldDB" id="I0JIR5"/>
<organism evidence="3 4">
    <name type="scientific">Halobacillus halophilus (strain ATCC 35676 / DSM 2266 / JCM 20832 / KCTC 3685 / LMG 17431 / NBRC 102448 / NCIMB 2269)</name>
    <name type="common">Sporosarcina halophila</name>
    <dbReference type="NCBI Taxonomy" id="866895"/>
    <lineage>
        <taxon>Bacteria</taxon>
        <taxon>Bacillati</taxon>
        <taxon>Bacillota</taxon>
        <taxon>Bacilli</taxon>
        <taxon>Bacillales</taxon>
        <taxon>Bacillaceae</taxon>
        <taxon>Halobacillus</taxon>
    </lineage>
</organism>
<evidence type="ECO:0000313" key="4">
    <source>
        <dbReference type="Proteomes" id="UP000007397"/>
    </source>
</evidence>
<dbReference type="Proteomes" id="UP000007397">
    <property type="component" value="Chromosome"/>
</dbReference>
<dbReference type="eggNOG" id="COG1266">
    <property type="taxonomic scope" value="Bacteria"/>
</dbReference>
<feature type="transmembrane region" description="Helical" evidence="1">
    <location>
        <begin position="47"/>
        <end position="64"/>
    </location>
</feature>
<feature type="domain" description="CAAX prenyl protease 2/Lysostaphin resistance protein A-like" evidence="2">
    <location>
        <begin position="132"/>
        <end position="215"/>
    </location>
</feature>
<keyword evidence="1" id="KW-0812">Transmembrane</keyword>